<evidence type="ECO:0000313" key="3">
    <source>
        <dbReference type="Proteomes" id="UP001446871"/>
    </source>
</evidence>
<feature type="compositionally biased region" description="Basic and acidic residues" evidence="1">
    <location>
        <begin position="142"/>
        <end position="165"/>
    </location>
</feature>
<comment type="caution">
    <text evidence="2">The sequence shown here is derived from an EMBL/GenBank/DDBJ whole genome shotgun (WGS) entry which is preliminary data.</text>
</comment>
<accession>A0ABR1W173</accession>
<proteinExistence type="predicted"/>
<name>A0ABR1W173_9PEZI</name>
<evidence type="ECO:0000256" key="1">
    <source>
        <dbReference type="SAM" id="MobiDB-lite"/>
    </source>
</evidence>
<feature type="compositionally biased region" description="Basic and acidic residues" evidence="1">
    <location>
        <begin position="185"/>
        <end position="195"/>
    </location>
</feature>
<reference evidence="2 3" key="1">
    <citation type="submission" date="2023-01" db="EMBL/GenBank/DDBJ databases">
        <title>Analysis of 21 Apiospora genomes using comparative genomics revels a genus with tremendous synthesis potential of carbohydrate active enzymes and secondary metabolites.</title>
        <authorList>
            <person name="Sorensen T."/>
        </authorList>
    </citation>
    <scope>NUCLEOTIDE SEQUENCE [LARGE SCALE GENOMIC DNA]</scope>
    <source>
        <strain evidence="2 3">CBS 83171</strain>
    </source>
</reference>
<organism evidence="2 3">
    <name type="scientific">Apiospora saccharicola</name>
    <dbReference type="NCBI Taxonomy" id="335842"/>
    <lineage>
        <taxon>Eukaryota</taxon>
        <taxon>Fungi</taxon>
        <taxon>Dikarya</taxon>
        <taxon>Ascomycota</taxon>
        <taxon>Pezizomycotina</taxon>
        <taxon>Sordariomycetes</taxon>
        <taxon>Xylariomycetidae</taxon>
        <taxon>Amphisphaeriales</taxon>
        <taxon>Apiosporaceae</taxon>
        <taxon>Apiospora</taxon>
    </lineage>
</organism>
<sequence length="327" mass="36501">MSPHSDPPAEAPVLITEPDISMEGLQKSMNKAQSCLEFARSRSEPGDNQMAIDQYIFRLKEFEPVTRGAQLDPQDALNIHLSLEHICTTVMSLLPRHSSTEIPYEDSAEFLPIHRRGALDRHMNQDPRKWISEIEQIWEKMPEARNESASKDDAKIVSSKGDKKLNSPGPVETEPQSVEDENSLDETKSDPRTLKGDPPSDAMSHIHEIGETSSMPYQMDNTDDASATQHVSQQAQGNKNGIGHAEEVMLKDQKIDECFSGYSRQESGSLAMDGRELEDGCDVDSIPFGPPERRKIKGEMCRNITDCIVRMFWVLEGCGLTVSSTSR</sequence>
<dbReference type="EMBL" id="JAQQWM010000002">
    <property type="protein sequence ID" value="KAK8077244.1"/>
    <property type="molecule type" value="Genomic_DNA"/>
</dbReference>
<protein>
    <submittedName>
        <fullName evidence="2">Uncharacterized protein</fullName>
    </submittedName>
</protein>
<evidence type="ECO:0000313" key="2">
    <source>
        <dbReference type="EMBL" id="KAK8077244.1"/>
    </source>
</evidence>
<keyword evidence="3" id="KW-1185">Reference proteome</keyword>
<gene>
    <name evidence="2" type="ORF">PG996_003414</name>
</gene>
<feature type="region of interest" description="Disordered" evidence="1">
    <location>
        <begin position="142"/>
        <end position="203"/>
    </location>
</feature>
<dbReference type="Proteomes" id="UP001446871">
    <property type="component" value="Unassembled WGS sequence"/>
</dbReference>